<dbReference type="InterPro" id="IPR008886">
    <property type="entry name" value="UPF0227/Esterase_YqiA"/>
</dbReference>
<proteinExistence type="predicted"/>
<accession>A0A381SCV6</accession>
<protein>
    <recommendedName>
        <fullName evidence="2">AB hydrolase-1 domain-containing protein</fullName>
    </recommendedName>
</protein>
<dbReference type="Pfam" id="PF05728">
    <property type="entry name" value="UPF0227"/>
    <property type="match status" value="1"/>
</dbReference>
<reference evidence="1" key="1">
    <citation type="submission" date="2018-05" db="EMBL/GenBank/DDBJ databases">
        <authorList>
            <person name="Lanie J.A."/>
            <person name="Ng W.-L."/>
            <person name="Kazmierczak K.M."/>
            <person name="Andrzejewski T.M."/>
            <person name="Davidsen T.M."/>
            <person name="Wayne K.J."/>
            <person name="Tettelin H."/>
            <person name="Glass J.I."/>
            <person name="Rusch D."/>
            <person name="Podicherti R."/>
            <person name="Tsui H.-C.T."/>
            <person name="Winkler M.E."/>
        </authorList>
    </citation>
    <scope>NUCLEOTIDE SEQUENCE</scope>
</reference>
<evidence type="ECO:0008006" key="2">
    <source>
        <dbReference type="Google" id="ProtNLM"/>
    </source>
</evidence>
<organism evidence="1">
    <name type="scientific">marine metagenome</name>
    <dbReference type="NCBI Taxonomy" id="408172"/>
    <lineage>
        <taxon>unclassified sequences</taxon>
        <taxon>metagenomes</taxon>
        <taxon>ecological metagenomes</taxon>
    </lineage>
</organism>
<gene>
    <name evidence="1" type="ORF">METZ01_LOCUS54173</name>
</gene>
<sequence>MHDKTVKHCVYLHGFASSEKSAKARWLADRLQPHDVTLHCPDLNAPDFSTLTVSRMIDRVARSIQALPAGPVSLIGSSLGAFVALHLAGTASQGGLKSARQDLDSSRIERLVLLAPAFDFGKNQMPGLDAGEFERWQQSGHLQVFHHAFGEMRPVHYELYSDASRYDSFAVQVNKPIMIFQG</sequence>
<dbReference type="EMBL" id="UINC01002891">
    <property type="protein sequence ID" value="SVA01319.1"/>
    <property type="molecule type" value="Genomic_DNA"/>
</dbReference>
<dbReference type="AlphaFoldDB" id="A0A381SCV6"/>
<dbReference type="SUPFAM" id="SSF53474">
    <property type="entry name" value="alpha/beta-Hydrolases"/>
    <property type="match status" value="1"/>
</dbReference>
<name>A0A381SCV6_9ZZZZ</name>
<evidence type="ECO:0000313" key="1">
    <source>
        <dbReference type="EMBL" id="SVA01319.1"/>
    </source>
</evidence>
<feature type="non-terminal residue" evidence="1">
    <location>
        <position position="182"/>
    </location>
</feature>
<dbReference type="InterPro" id="IPR029058">
    <property type="entry name" value="AB_hydrolase_fold"/>
</dbReference>
<dbReference type="Gene3D" id="3.40.50.1820">
    <property type="entry name" value="alpha/beta hydrolase"/>
    <property type="match status" value="1"/>
</dbReference>